<protein>
    <submittedName>
        <fullName evidence="1">Uncharacterized protein</fullName>
    </submittedName>
</protein>
<name>A0ACB8XMQ7_ARCLA</name>
<evidence type="ECO:0000313" key="1">
    <source>
        <dbReference type="EMBL" id="KAI3669201.1"/>
    </source>
</evidence>
<accession>A0ACB8XMQ7</accession>
<dbReference type="Proteomes" id="UP001055879">
    <property type="component" value="Linkage Group LG16"/>
</dbReference>
<gene>
    <name evidence="1" type="ORF">L6452_40428</name>
</gene>
<dbReference type="EMBL" id="CM042062">
    <property type="protein sequence ID" value="KAI3669201.1"/>
    <property type="molecule type" value="Genomic_DNA"/>
</dbReference>
<sequence length="179" mass="20487">MRYLPKIGPQLDRVHLRKPVSLWIPIPDLIAALSKILPPKAMKEITQYRCSYIHKISRRDMIQGIREFTGDRLLLMVLKDFTEQTILATLDYAEVAANLVTDGDVLASRAGNQATETKLLEPPDKHEETSVVSDELPDVKKYSMRHSRSYRNRKSKTSSICLYNHLQRNPKSINRTVGT</sequence>
<reference evidence="1 2" key="2">
    <citation type="journal article" date="2022" name="Mol. Ecol. Resour.">
        <title>The genomes of chicory, endive, great burdock and yacon provide insights into Asteraceae paleo-polyploidization history and plant inulin production.</title>
        <authorList>
            <person name="Fan W."/>
            <person name="Wang S."/>
            <person name="Wang H."/>
            <person name="Wang A."/>
            <person name="Jiang F."/>
            <person name="Liu H."/>
            <person name="Zhao H."/>
            <person name="Xu D."/>
            <person name="Zhang Y."/>
        </authorList>
    </citation>
    <scope>NUCLEOTIDE SEQUENCE [LARGE SCALE GENOMIC DNA]</scope>
    <source>
        <strain evidence="2">cv. Niubang</strain>
    </source>
</reference>
<evidence type="ECO:0000313" key="2">
    <source>
        <dbReference type="Proteomes" id="UP001055879"/>
    </source>
</evidence>
<organism evidence="1 2">
    <name type="scientific">Arctium lappa</name>
    <name type="common">Greater burdock</name>
    <name type="synonym">Lappa major</name>
    <dbReference type="NCBI Taxonomy" id="4217"/>
    <lineage>
        <taxon>Eukaryota</taxon>
        <taxon>Viridiplantae</taxon>
        <taxon>Streptophyta</taxon>
        <taxon>Embryophyta</taxon>
        <taxon>Tracheophyta</taxon>
        <taxon>Spermatophyta</taxon>
        <taxon>Magnoliopsida</taxon>
        <taxon>eudicotyledons</taxon>
        <taxon>Gunneridae</taxon>
        <taxon>Pentapetalae</taxon>
        <taxon>asterids</taxon>
        <taxon>campanulids</taxon>
        <taxon>Asterales</taxon>
        <taxon>Asteraceae</taxon>
        <taxon>Carduoideae</taxon>
        <taxon>Cardueae</taxon>
        <taxon>Arctiinae</taxon>
        <taxon>Arctium</taxon>
    </lineage>
</organism>
<proteinExistence type="predicted"/>
<reference evidence="2" key="1">
    <citation type="journal article" date="2022" name="Mol. Ecol. Resour.">
        <title>The genomes of chicory, endive, great burdock and yacon provide insights into Asteraceae palaeo-polyploidization history and plant inulin production.</title>
        <authorList>
            <person name="Fan W."/>
            <person name="Wang S."/>
            <person name="Wang H."/>
            <person name="Wang A."/>
            <person name="Jiang F."/>
            <person name="Liu H."/>
            <person name="Zhao H."/>
            <person name="Xu D."/>
            <person name="Zhang Y."/>
        </authorList>
    </citation>
    <scope>NUCLEOTIDE SEQUENCE [LARGE SCALE GENOMIC DNA]</scope>
    <source>
        <strain evidence="2">cv. Niubang</strain>
    </source>
</reference>
<keyword evidence="2" id="KW-1185">Reference proteome</keyword>
<comment type="caution">
    <text evidence="1">The sequence shown here is derived from an EMBL/GenBank/DDBJ whole genome shotgun (WGS) entry which is preliminary data.</text>
</comment>